<evidence type="ECO:0000259" key="2">
    <source>
        <dbReference type="Pfam" id="PF13460"/>
    </source>
</evidence>
<dbReference type="InterPro" id="IPR036291">
    <property type="entry name" value="NAD(P)-bd_dom_sf"/>
</dbReference>
<dbReference type="Pfam" id="PF13460">
    <property type="entry name" value="NAD_binding_10"/>
    <property type="match status" value="1"/>
</dbReference>
<evidence type="ECO:0000313" key="3">
    <source>
        <dbReference type="EMBL" id="MFC7614452.1"/>
    </source>
</evidence>
<dbReference type="EMBL" id="JBHTEY010000004">
    <property type="protein sequence ID" value="MFC7614452.1"/>
    <property type="molecule type" value="Genomic_DNA"/>
</dbReference>
<evidence type="ECO:0000313" key="4">
    <source>
        <dbReference type="Proteomes" id="UP001596512"/>
    </source>
</evidence>
<feature type="region of interest" description="Disordered" evidence="1">
    <location>
        <begin position="146"/>
        <end position="193"/>
    </location>
</feature>
<feature type="compositionally biased region" description="Low complexity" evidence="1">
    <location>
        <begin position="147"/>
        <end position="161"/>
    </location>
</feature>
<feature type="domain" description="NAD(P)-binding" evidence="2">
    <location>
        <begin position="7"/>
        <end position="134"/>
    </location>
</feature>
<organism evidence="3 4">
    <name type="scientific">Actinokineospora soli</name>
    <dbReference type="NCBI Taxonomy" id="1048753"/>
    <lineage>
        <taxon>Bacteria</taxon>
        <taxon>Bacillati</taxon>
        <taxon>Actinomycetota</taxon>
        <taxon>Actinomycetes</taxon>
        <taxon>Pseudonocardiales</taxon>
        <taxon>Pseudonocardiaceae</taxon>
        <taxon>Actinokineospora</taxon>
    </lineage>
</organism>
<proteinExistence type="predicted"/>
<dbReference type="InterPro" id="IPR016040">
    <property type="entry name" value="NAD(P)-bd_dom"/>
</dbReference>
<comment type="caution">
    <text evidence="3">The sequence shown here is derived from an EMBL/GenBank/DDBJ whole genome shotgun (WGS) entry which is preliminary data.</text>
</comment>
<keyword evidence="4" id="KW-1185">Reference proteome</keyword>
<dbReference type="Gene3D" id="3.40.50.720">
    <property type="entry name" value="NAD(P)-binding Rossmann-like Domain"/>
    <property type="match status" value="1"/>
</dbReference>
<dbReference type="SUPFAM" id="SSF51735">
    <property type="entry name" value="NAD(P)-binding Rossmann-fold domains"/>
    <property type="match status" value="1"/>
</dbReference>
<gene>
    <name evidence="3" type="ORF">ACFQV2_13900</name>
</gene>
<feature type="compositionally biased region" description="Polar residues" evidence="1">
    <location>
        <begin position="176"/>
        <end position="193"/>
    </location>
</feature>
<protein>
    <submittedName>
        <fullName evidence="3">SDR family oxidoreductase</fullName>
    </submittedName>
</protein>
<name>A0ABW2TL23_9PSEU</name>
<evidence type="ECO:0000256" key="1">
    <source>
        <dbReference type="SAM" id="MobiDB-lite"/>
    </source>
</evidence>
<dbReference type="Proteomes" id="UP001596512">
    <property type="component" value="Unassembled WGS sequence"/>
</dbReference>
<reference evidence="4" key="1">
    <citation type="journal article" date="2019" name="Int. J. Syst. Evol. Microbiol.">
        <title>The Global Catalogue of Microorganisms (GCM) 10K type strain sequencing project: providing services to taxonomists for standard genome sequencing and annotation.</title>
        <authorList>
            <consortium name="The Broad Institute Genomics Platform"/>
            <consortium name="The Broad Institute Genome Sequencing Center for Infectious Disease"/>
            <person name="Wu L."/>
            <person name="Ma J."/>
        </authorList>
    </citation>
    <scope>NUCLEOTIDE SEQUENCE [LARGE SCALE GENOMIC DNA]</scope>
    <source>
        <strain evidence="4">JCM 17695</strain>
    </source>
</reference>
<sequence>MTVFISGATGLVGRLLLDALPGPVRALTRRPDRRDLPEHVEVVGEVDLRGVTAVFVHPRAVADLDGLVRAARAAGVGKVVALSAANVDEPLDAQPSRFRGDRNKEAEDAVVGSGLPWVSLRAASFASNTATAWAAQLARGTSCAGLTRTSPSPCCTSATSPRSPPWRSPPTRSTTGGSPSPGRTCSPTASRSG</sequence>
<accession>A0ABW2TL23</accession>